<accession>B7CB27</accession>
<dbReference type="Gene3D" id="2.60.120.10">
    <property type="entry name" value="Jelly Rolls"/>
    <property type="match status" value="1"/>
</dbReference>
<dbReference type="InterPro" id="IPR020449">
    <property type="entry name" value="Tscrpt_reg_AraC-type_HTH"/>
</dbReference>
<dbReference type="InterPro" id="IPR018060">
    <property type="entry name" value="HTH_AraC"/>
</dbReference>
<dbReference type="InterPro" id="IPR037923">
    <property type="entry name" value="HTH-like"/>
</dbReference>
<dbReference type="PRINTS" id="PR00032">
    <property type="entry name" value="HTHARAC"/>
</dbReference>
<dbReference type="PANTHER" id="PTHR43280">
    <property type="entry name" value="ARAC-FAMILY TRANSCRIPTIONAL REGULATOR"/>
    <property type="match status" value="1"/>
</dbReference>
<name>B7CB27_9FIRM</name>
<gene>
    <name evidence="5" type="ORF">EUBIFOR_01398</name>
</gene>
<dbReference type="eggNOG" id="COG2207">
    <property type="taxonomic scope" value="Bacteria"/>
</dbReference>
<comment type="caution">
    <text evidence="5">The sequence shown here is derived from an EMBL/GenBank/DDBJ whole genome shotgun (WGS) entry which is preliminary data.</text>
</comment>
<dbReference type="PROSITE" id="PS01124">
    <property type="entry name" value="HTH_ARAC_FAMILY_2"/>
    <property type="match status" value="1"/>
</dbReference>
<dbReference type="InterPro" id="IPR009057">
    <property type="entry name" value="Homeodomain-like_sf"/>
</dbReference>
<evidence type="ECO:0000313" key="6">
    <source>
        <dbReference type="Proteomes" id="UP000004315"/>
    </source>
</evidence>
<keyword evidence="1" id="KW-0805">Transcription regulation</keyword>
<dbReference type="Gene3D" id="1.10.10.60">
    <property type="entry name" value="Homeodomain-like"/>
    <property type="match status" value="2"/>
</dbReference>
<dbReference type="SUPFAM" id="SSF46689">
    <property type="entry name" value="Homeodomain-like"/>
    <property type="match status" value="2"/>
</dbReference>
<keyword evidence="3" id="KW-0804">Transcription</keyword>
<dbReference type="InterPro" id="IPR003313">
    <property type="entry name" value="AraC-bd"/>
</dbReference>
<keyword evidence="6" id="KW-1185">Reference proteome</keyword>
<dbReference type="eggNOG" id="COG0662">
    <property type="taxonomic scope" value="Bacteria"/>
</dbReference>
<evidence type="ECO:0000256" key="3">
    <source>
        <dbReference type="ARBA" id="ARBA00023163"/>
    </source>
</evidence>
<feature type="domain" description="HTH araC/xylS-type" evidence="4">
    <location>
        <begin position="189"/>
        <end position="287"/>
    </location>
</feature>
<dbReference type="GO" id="GO:0043565">
    <property type="term" value="F:sequence-specific DNA binding"/>
    <property type="evidence" value="ECO:0007669"/>
    <property type="project" value="InterPro"/>
</dbReference>
<dbReference type="SUPFAM" id="SSF51215">
    <property type="entry name" value="Regulatory protein AraC"/>
    <property type="match status" value="1"/>
</dbReference>
<evidence type="ECO:0000256" key="1">
    <source>
        <dbReference type="ARBA" id="ARBA00023015"/>
    </source>
</evidence>
<proteinExistence type="predicted"/>
<protein>
    <submittedName>
        <fullName evidence="5">Transcriptional regulator, AraC family</fullName>
    </submittedName>
</protein>
<keyword evidence="2" id="KW-0238">DNA-binding</keyword>
<evidence type="ECO:0000313" key="5">
    <source>
        <dbReference type="EMBL" id="EEC90025.1"/>
    </source>
</evidence>
<dbReference type="Pfam" id="PF02311">
    <property type="entry name" value="AraC_binding"/>
    <property type="match status" value="1"/>
</dbReference>
<dbReference type="PANTHER" id="PTHR43280:SF28">
    <property type="entry name" value="HTH-TYPE TRANSCRIPTIONAL ACTIVATOR RHAS"/>
    <property type="match status" value="1"/>
</dbReference>
<dbReference type="InterPro" id="IPR014710">
    <property type="entry name" value="RmlC-like_jellyroll"/>
</dbReference>
<dbReference type="STRING" id="518637.EUBIFOR_01398"/>
<organism evidence="5 6">
    <name type="scientific">Holdemanella biformis DSM 3989</name>
    <dbReference type="NCBI Taxonomy" id="518637"/>
    <lineage>
        <taxon>Bacteria</taxon>
        <taxon>Bacillati</taxon>
        <taxon>Bacillota</taxon>
        <taxon>Erysipelotrichia</taxon>
        <taxon>Erysipelotrichales</taxon>
        <taxon>Erysipelotrichaceae</taxon>
        <taxon>Holdemanella</taxon>
    </lineage>
</organism>
<dbReference type="HOGENOM" id="CLU_000445_88_6_9"/>
<dbReference type="EMBL" id="ABYT01000075">
    <property type="protein sequence ID" value="EEC90025.1"/>
    <property type="molecule type" value="Genomic_DNA"/>
</dbReference>
<dbReference type="AlphaFoldDB" id="B7CB27"/>
<dbReference type="SMART" id="SM00342">
    <property type="entry name" value="HTH_ARAC"/>
    <property type="match status" value="1"/>
</dbReference>
<reference evidence="5 6" key="1">
    <citation type="submission" date="2008-11" db="EMBL/GenBank/DDBJ databases">
        <title>Draft genome sequence of Eubacterium biforme (DSM 3989).</title>
        <authorList>
            <person name="Sudarsanam P."/>
            <person name="Ley R."/>
            <person name="Guruge J."/>
            <person name="Turnbaugh P.J."/>
            <person name="Mahowald M."/>
            <person name="Liep D."/>
            <person name="Gordon J."/>
        </authorList>
    </citation>
    <scope>NUCLEOTIDE SEQUENCE [LARGE SCALE GENOMIC DNA]</scope>
    <source>
        <strain evidence="5 6">DSM 3989</strain>
    </source>
</reference>
<dbReference type="GO" id="GO:0003700">
    <property type="term" value="F:DNA-binding transcription factor activity"/>
    <property type="evidence" value="ECO:0007669"/>
    <property type="project" value="InterPro"/>
</dbReference>
<dbReference type="Pfam" id="PF12833">
    <property type="entry name" value="HTH_18"/>
    <property type="match status" value="1"/>
</dbReference>
<dbReference type="Proteomes" id="UP000004315">
    <property type="component" value="Unassembled WGS sequence"/>
</dbReference>
<evidence type="ECO:0000259" key="4">
    <source>
        <dbReference type="PROSITE" id="PS01124"/>
    </source>
</evidence>
<evidence type="ECO:0000256" key="2">
    <source>
        <dbReference type="ARBA" id="ARBA00023125"/>
    </source>
</evidence>
<sequence>MKTLYNYTKRGVYMSTQRFQIDQVDFNKARPKLLYITESKFDHEWNSTLHTHLYTEIFYVTKGHGLLSLDNKNYPVKEDDLVIVNPLISHTERGIENVNFEYIVMGIEGVTYFSKEEDEEQGCSIANYYEYKHEVLFYLKTILFEVKTKDTEYQSLCQNLLEVLLINLMRRANINLKSSPINKANKDCVLIEKYIDAHFKEDITLDTLSELTFLNKYHIVHAFKQYKGISPINYMIQKRLEEAKLLLSTTNLQISEIAYIVGFTSQSYFAQAFKKATLTSPLQYRKDNSHS</sequence>